<evidence type="ECO:0000313" key="4">
    <source>
        <dbReference type="EMBL" id="SUM53904.1"/>
    </source>
</evidence>
<dbReference type="Pfam" id="PF00534">
    <property type="entry name" value="Glycos_transf_1"/>
    <property type="match status" value="1"/>
</dbReference>
<dbReference type="RefSeq" id="WP_103373041.1">
    <property type="nucleotide sequence ID" value="NZ_BMCF01000007.1"/>
</dbReference>
<evidence type="ECO:0000259" key="3">
    <source>
        <dbReference type="Pfam" id="PF00534"/>
    </source>
</evidence>
<gene>
    <name evidence="4" type="primary">tagE_1</name>
    <name evidence="4" type="ORF">NCTC13834_00187</name>
</gene>
<feature type="domain" description="Glycosyl transferase family 1" evidence="3">
    <location>
        <begin position="316"/>
        <end position="469"/>
    </location>
</feature>
<keyword evidence="2 4" id="KW-0808">Transferase</keyword>
<keyword evidence="1 4" id="KW-0328">Glycosyltransferase</keyword>
<dbReference type="InterPro" id="IPR001296">
    <property type="entry name" value="Glyco_trans_1"/>
</dbReference>
<organism evidence="4 5">
    <name type="scientific">Staphylococcus nepalensis</name>
    <dbReference type="NCBI Taxonomy" id="214473"/>
    <lineage>
        <taxon>Bacteria</taxon>
        <taxon>Bacillati</taxon>
        <taxon>Bacillota</taxon>
        <taxon>Bacilli</taxon>
        <taxon>Bacillales</taxon>
        <taxon>Staphylococcaceae</taxon>
        <taxon>Staphylococcus</taxon>
    </lineage>
</organism>
<dbReference type="EMBL" id="UHDS01000001">
    <property type="protein sequence ID" value="SUM53904.1"/>
    <property type="molecule type" value="Genomic_DNA"/>
</dbReference>
<protein>
    <submittedName>
        <fullName evidence="4">Poly(Glycerol-phosphate) alpha-glucosyltransferase</fullName>
        <ecNumber evidence="4">2.4.1.52</ecNumber>
    </submittedName>
</protein>
<dbReference type="SUPFAM" id="SSF53756">
    <property type="entry name" value="UDP-Glycosyltransferase/glycogen phosphorylase"/>
    <property type="match status" value="1"/>
</dbReference>
<evidence type="ECO:0000256" key="2">
    <source>
        <dbReference type="ARBA" id="ARBA00022679"/>
    </source>
</evidence>
<sequence>MIYTVTSTLPPVHGGRTKALLSRIKLMDTELGITSKIFTTNYNANYLSVYEKFINEGKVTKSTEFENLYDWLSGFNLLTTPKKKFKKNLKNQTMNREIEGLENKSYDDGNVMRYYDDENYVLYRKYYEDSNVIKFEDFMSPISKKRLERWEYNEFGQLHRKIYYTHKPFLKLCEVYFDTKGHIYCKKYFDTDTDTLNYIQIYKDSRPYLAFSDEKALIEFYFEQRFSDNDVVFNDARLLDGPLLNQTNATKNILVFHNSHINGKHIKNAYKFALNHSEKVEKYILLTEKQKEDILNQLSLEQNRLNVIPHSIKSYKSLDKVEKLDRFIFLGRLGAQKQIDHLIKAYKQFLDYGYETKLAIFGPDEAGQKKKMLDLIEQFGIQDKVDINEYTNNPLIEFQKSKASLLTSKFEGFGLTVMESIEVGCPVISYDVRYGPSEIIDHNKNGFLVEPNNIKAFADYMAKIIDNPLTHVHTRPELGHDRAIQNYTKLFQDIGYTK</sequence>
<accession>A0A380GJG8</accession>
<dbReference type="Proteomes" id="UP000254412">
    <property type="component" value="Unassembled WGS sequence"/>
</dbReference>
<dbReference type="EC" id="2.4.1.52" evidence="4"/>
<dbReference type="Gene3D" id="3.40.50.2000">
    <property type="entry name" value="Glycogen Phosphorylase B"/>
    <property type="match status" value="2"/>
</dbReference>
<dbReference type="PANTHER" id="PTHR12526">
    <property type="entry name" value="GLYCOSYLTRANSFERASE"/>
    <property type="match status" value="1"/>
</dbReference>
<dbReference type="AlphaFoldDB" id="A0A380GJG8"/>
<name>A0A380GJG8_9STAP</name>
<evidence type="ECO:0000256" key="1">
    <source>
        <dbReference type="ARBA" id="ARBA00022676"/>
    </source>
</evidence>
<proteinExistence type="predicted"/>
<reference evidence="4 5" key="1">
    <citation type="submission" date="2018-06" db="EMBL/GenBank/DDBJ databases">
        <authorList>
            <consortium name="Pathogen Informatics"/>
            <person name="Doyle S."/>
        </authorList>
    </citation>
    <scope>NUCLEOTIDE SEQUENCE [LARGE SCALE GENOMIC DNA]</scope>
    <source>
        <strain evidence="4 5">NCTC13834</strain>
    </source>
</reference>
<dbReference type="PANTHER" id="PTHR12526:SF629">
    <property type="entry name" value="TEICHURONIC ACID BIOSYNTHESIS GLYCOSYLTRANSFERASE TUAH-RELATED"/>
    <property type="match status" value="1"/>
</dbReference>
<dbReference type="GO" id="GO:0047265">
    <property type="term" value="F:poly(glycerol-phosphate) alpha-glucosyltransferase activity"/>
    <property type="evidence" value="ECO:0007669"/>
    <property type="project" value="UniProtKB-EC"/>
</dbReference>
<evidence type="ECO:0000313" key="5">
    <source>
        <dbReference type="Proteomes" id="UP000254412"/>
    </source>
</evidence>